<reference evidence="2" key="2">
    <citation type="submission" date="2021-04" db="EMBL/GenBank/DDBJ databases">
        <authorList>
            <person name="Podell S."/>
        </authorList>
    </citation>
    <scope>NUCLEOTIDE SEQUENCE</scope>
    <source>
        <strain evidence="2">Hildebrandi</strain>
    </source>
</reference>
<proteinExistence type="predicted"/>
<dbReference type="AlphaFoldDB" id="A0A9K3PC02"/>
<comment type="caution">
    <text evidence="2">The sequence shown here is derived from an EMBL/GenBank/DDBJ whole genome shotgun (WGS) entry which is preliminary data.</text>
</comment>
<dbReference type="Pfam" id="PF00856">
    <property type="entry name" value="SET"/>
    <property type="match status" value="1"/>
</dbReference>
<evidence type="ECO:0000313" key="3">
    <source>
        <dbReference type="Proteomes" id="UP000693970"/>
    </source>
</evidence>
<dbReference type="CDD" id="cd10527">
    <property type="entry name" value="SET_LSMT"/>
    <property type="match status" value="1"/>
</dbReference>
<keyword evidence="2" id="KW-0489">Methyltransferase</keyword>
<dbReference type="GO" id="GO:0032259">
    <property type="term" value="P:methylation"/>
    <property type="evidence" value="ECO:0007669"/>
    <property type="project" value="UniProtKB-KW"/>
</dbReference>
<evidence type="ECO:0000313" key="2">
    <source>
        <dbReference type="EMBL" id="KAG7342087.1"/>
    </source>
</evidence>
<protein>
    <submittedName>
        <fullName evidence="2">SET methyltransferase domain containing protein</fullName>
    </submittedName>
</protein>
<dbReference type="Proteomes" id="UP000693970">
    <property type="component" value="Unassembled WGS sequence"/>
</dbReference>
<accession>A0A9K3PC02</accession>
<dbReference type="OrthoDB" id="441812at2759"/>
<dbReference type="GO" id="GO:0016279">
    <property type="term" value="F:protein-lysine N-methyltransferase activity"/>
    <property type="evidence" value="ECO:0007669"/>
    <property type="project" value="TreeGrafter"/>
</dbReference>
<feature type="domain" description="SET" evidence="1">
    <location>
        <begin position="142"/>
        <end position="319"/>
    </location>
</feature>
<dbReference type="PANTHER" id="PTHR13271">
    <property type="entry name" value="UNCHARACTERIZED PUTATIVE METHYLTRANSFERASE"/>
    <property type="match status" value="1"/>
</dbReference>
<dbReference type="InterPro" id="IPR050600">
    <property type="entry name" value="SETD3_SETD6_MTase"/>
</dbReference>
<reference evidence="2" key="1">
    <citation type="journal article" date="2021" name="Sci. Rep.">
        <title>Diploid genomic architecture of Nitzschia inconspicua, an elite biomass production diatom.</title>
        <authorList>
            <person name="Oliver A."/>
            <person name="Podell S."/>
            <person name="Pinowska A."/>
            <person name="Traller J.C."/>
            <person name="Smith S.R."/>
            <person name="McClure R."/>
            <person name="Beliaev A."/>
            <person name="Bohutskyi P."/>
            <person name="Hill E.A."/>
            <person name="Rabines A."/>
            <person name="Zheng H."/>
            <person name="Allen L.Z."/>
            <person name="Kuo A."/>
            <person name="Grigoriev I.V."/>
            <person name="Allen A.E."/>
            <person name="Hazlebeck D."/>
            <person name="Allen E.E."/>
        </authorList>
    </citation>
    <scope>NUCLEOTIDE SEQUENCE</scope>
    <source>
        <strain evidence="2">Hildebrandi</strain>
    </source>
</reference>
<keyword evidence="3" id="KW-1185">Reference proteome</keyword>
<keyword evidence="2" id="KW-0808">Transferase</keyword>
<sequence length="340" mass="38249">MDQSAISQNDDGSDEEEDYIFGVDFSKFDVSEVRFDEGDEKLVNNDSNYVSKQQLSVSFHCAKLVQYQWTDRKHNIFDTNDRDIQKLFAWAEAQGANLAKITCCHDAFDGNGLYLKGGSIATGSVVAVLPRSLRIGQNHACQKLGLKNSTPDLSALSLLLVDALMADDESEICHSKDNELSLYAKCLPRHFHNAVFMTDDDLEYWGRLGQKYVTNIRKVQDQATSCMHYIQDCILPPDVSRTVIIRNNHSLLLKWAIAMVQSRTHSFGSHKCRWLTPIFDFCNHSVDPNCRLEGDAQGNLILRATTSIQQGEEITIDYQVSDDAKLVATYGFSLLHRGPT</sequence>
<gene>
    <name evidence="2" type="ORF">IV203_007179</name>
</gene>
<dbReference type="InterPro" id="IPR001214">
    <property type="entry name" value="SET_dom"/>
</dbReference>
<dbReference type="EMBL" id="JAGRRH010000025">
    <property type="protein sequence ID" value="KAG7342087.1"/>
    <property type="molecule type" value="Genomic_DNA"/>
</dbReference>
<name>A0A9K3PC02_9STRA</name>
<evidence type="ECO:0000259" key="1">
    <source>
        <dbReference type="PROSITE" id="PS50280"/>
    </source>
</evidence>
<dbReference type="PROSITE" id="PS50280">
    <property type="entry name" value="SET"/>
    <property type="match status" value="1"/>
</dbReference>
<organism evidence="2 3">
    <name type="scientific">Nitzschia inconspicua</name>
    <dbReference type="NCBI Taxonomy" id="303405"/>
    <lineage>
        <taxon>Eukaryota</taxon>
        <taxon>Sar</taxon>
        <taxon>Stramenopiles</taxon>
        <taxon>Ochrophyta</taxon>
        <taxon>Bacillariophyta</taxon>
        <taxon>Bacillariophyceae</taxon>
        <taxon>Bacillariophycidae</taxon>
        <taxon>Bacillariales</taxon>
        <taxon>Bacillariaceae</taxon>
        <taxon>Nitzschia</taxon>
    </lineage>
</organism>